<dbReference type="Pfam" id="PF03195">
    <property type="entry name" value="LOB"/>
    <property type="match status" value="1"/>
</dbReference>
<organism evidence="4 5">
    <name type="scientific">Arabidopsis thaliana x Arabidopsis arenosa</name>
    <dbReference type="NCBI Taxonomy" id="1240361"/>
    <lineage>
        <taxon>Eukaryota</taxon>
        <taxon>Viridiplantae</taxon>
        <taxon>Streptophyta</taxon>
        <taxon>Embryophyta</taxon>
        <taxon>Tracheophyta</taxon>
        <taxon>Spermatophyta</taxon>
        <taxon>Magnoliopsida</taxon>
        <taxon>eudicotyledons</taxon>
        <taxon>Gunneridae</taxon>
        <taxon>Pentapetalae</taxon>
        <taxon>rosids</taxon>
        <taxon>malvids</taxon>
        <taxon>Brassicales</taxon>
        <taxon>Brassicaceae</taxon>
        <taxon>Camelineae</taxon>
        <taxon>Arabidopsis</taxon>
    </lineage>
</organism>
<reference evidence="4 5" key="1">
    <citation type="submission" date="2020-12" db="EMBL/GenBank/DDBJ databases">
        <title>Concerted genomic and epigenomic changes stabilize Arabidopsis allopolyploids.</title>
        <authorList>
            <person name="Chen Z."/>
        </authorList>
    </citation>
    <scope>NUCLEOTIDE SEQUENCE [LARGE SCALE GENOMIC DNA]</scope>
    <source>
        <strain evidence="4">Allo738</strain>
        <tissue evidence="4">Leaf</tissue>
    </source>
</reference>
<feature type="region of interest" description="Disordered" evidence="2">
    <location>
        <begin position="165"/>
        <end position="196"/>
    </location>
</feature>
<dbReference type="AlphaFoldDB" id="A0A8T2ERR0"/>
<sequence>MDNAIINLNDENNTNKDLEEDMDHEGTLPEKMKVISRKNRQNKMNANPCEVRRFQNKQCVNDCMFAPLFPSSDPQKFDVVNRIFGLETLTFYLKDLSPMERIDTTRTLYYEAKPCFLNPPKNPSKFLETLLNYPYQKAEEVSKTKKLLASYSRPCVVLALPAPKYTQSKPKPSVLRKRKRKTKSSDESSIHVVEDS</sequence>
<feature type="compositionally biased region" description="Basic and acidic residues" evidence="2">
    <location>
        <begin position="183"/>
        <end position="196"/>
    </location>
</feature>
<evidence type="ECO:0000313" key="5">
    <source>
        <dbReference type="Proteomes" id="UP000694240"/>
    </source>
</evidence>
<accession>A0A8T2ERR0</accession>
<dbReference type="EMBL" id="JAEFBK010000003">
    <property type="protein sequence ID" value="KAG7626855.1"/>
    <property type="molecule type" value="Genomic_DNA"/>
</dbReference>
<dbReference type="PANTHER" id="PTHR31301:SF153">
    <property type="entry name" value="LOB DOMAIN-CONTAINING PROTEIN 26"/>
    <property type="match status" value="1"/>
</dbReference>
<dbReference type="Proteomes" id="UP000694240">
    <property type="component" value="Chromosome 3"/>
</dbReference>
<evidence type="ECO:0000256" key="1">
    <source>
        <dbReference type="ARBA" id="ARBA00005474"/>
    </source>
</evidence>
<evidence type="ECO:0000259" key="3">
    <source>
        <dbReference type="PROSITE" id="PS50891"/>
    </source>
</evidence>
<keyword evidence="5" id="KW-1185">Reference proteome</keyword>
<protein>
    <submittedName>
        <fullName evidence="4">Lateral organ boundaries LOB</fullName>
    </submittedName>
</protein>
<proteinExistence type="inferred from homology"/>
<name>A0A8T2ERR0_9BRAS</name>
<gene>
    <name evidence="4" type="ORF">ISN45_At03g029740</name>
</gene>
<feature type="domain" description="LOB" evidence="3">
    <location>
        <begin position="47"/>
        <end position="148"/>
    </location>
</feature>
<dbReference type="PROSITE" id="PS50891">
    <property type="entry name" value="LOB"/>
    <property type="match status" value="1"/>
</dbReference>
<comment type="similarity">
    <text evidence="1">Belongs to the LOB domain-containing protein family.</text>
</comment>
<dbReference type="PANTHER" id="PTHR31301">
    <property type="entry name" value="LOB DOMAIN-CONTAINING PROTEIN 4-RELATED"/>
    <property type="match status" value="1"/>
</dbReference>
<evidence type="ECO:0000256" key="2">
    <source>
        <dbReference type="SAM" id="MobiDB-lite"/>
    </source>
</evidence>
<dbReference type="InterPro" id="IPR004883">
    <property type="entry name" value="LOB"/>
</dbReference>
<evidence type="ECO:0000313" key="4">
    <source>
        <dbReference type="EMBL" id="KAG7626855.1"/>
    </source>
</evidence>
<comment type="caution">
    <text evidence="4">The sequence shown here is derived from an EMBL/GenBank/DDBJ whole genome shotgun (WGS) entry which is preliminary data.</text>
</comment>
<feature type="region of interest" description="Disordered" evidence="2">
    <location>
        <begin position="1"/>
        <end position="21"/>
    </location>
</feature>